<keyword evidence="6 8" id="KW-0413">Isomerase</keyword>
<keyword evidence="11" id="KW-1185">Reference proteome</keyword>
<keyword evidence="3 8" id="KW-0312">Gluconeogenesis</keyword>
<dbReference type="PANTHER" id="PTHR11469:SF1">
    <property type="entry name" value="GLUCOSE-6-PHOSPHATE ISOMERASE"/>
    <property type="match status" value="1"/>
</dbReference>
<comment type="similarity">
    <text evidence="2 8 9">Belongs to the GPI family.</text>
</comment>
<keyword evidence="5 8" id="KW-0324">Glycolysis</keyword>
<comment type="pathway">
    <text evidence="1 8 9">Carbohydrate degradation; glycolysis; D-glyceraldehyde 3-phosphate and glycerone phosphate from D-glucose: step 2/4.</text>
</comment>
<evidence type="ECO:0000256" key="3">
    <source>
        <dbReference type="ARBA" id="ARBA00022432"/>
    </source>
</evidence>
<feature type="active site" evidence="8">
    <location>
        <position position="414"/>
    </location>
</feature>
<evidence type="ECO:0000256" key="9">
    <source>
        <dbReference type="RuleBase" id="RU000612"/>
    </source>
</evidence>
<dbReference type="UniPathway" id="UPA00109">
    <property type="reaction ID" value="UER00181"/>
</dbReference>
<dbReference type="UniPathway" id="UPA00138"/>
<dbReference type="GO" id="GO:0004347">
    <property type="term" value="F:glucose-6-phosphate isomerase activity"/>
    <property type="evidence" value="ECO:0007669"/>
    <property type="project" value="UniProtKB-UniRule"/>
</dbReference>
<evidence type="ECO:0000256" key="7">
    <source>
        <dbReference type="ARBA" id="ARBA00029321"/>
    </source>
</evidence>
<evidence type="ECO:0000313" key="10">
    <source>
        <dbReference type="EMBL" id="AUM62866.1"/>
    </source>
</evidence>
<evidence type="ECO:0000256" key="1">
    <source>
        <dbReference type="ARBA" id="ARBA00004926"/>
    </source>
</evidence>
<comment type="subcellular location">
    <subcellularLocation>
        <location evidence="8">Cytoplasm</location>
    </subcellularLocation>
</comment>
<feature type="active site" description="Proton donor" evidence="8">
    <location>
        <position position="277"/>
    </location>
</feature>
<evidence type="ECO:0000256" key="4">
    <source>
        <dbReference type="ARBA" id="ARBA00022490"/>
    </source>
</evidence>
<name>A0A2K9LUZ4_SPISQ</name>
<dbReference type="PROSITE" id="PS51463">
    <property type="entry name" value="P_GLUCOSE_ISOMERASE_3"/>
    <property type="match status" value="1"/>
</dbReference>
<dbReference type="PROSITE" id="PS00174">
    <property type="entry name" value="P_GLUCOSE_ISOMERASE_2"/>
    <property type="match status" value="1"/>
</dbReference>
<organism evidence="10 11">
    <name type="scientific">Spiroplasma monobiae MQ-1</name>
    <dbReference type="NCBI Taxonomy" id="1336748"/>
    <lineage>
        <taxon>Bacteria</taxon>
        <taxon>Bacillati</taxon>
        <taxon>Mycoplasmatota</taxon>
        <taxon>Mollicutes</taxon>
        <taxon>Entomoplasmatales</taxon>
        <taxon>Spiroplasmataceae</taxon>
        <taxon>Spiroplasma</taxon>
    </lineage>
</organism>
<dbReference type="PROSITE" id="PS00765">
    <property type="entry name" value="P_GLUCOSE_ISOMERASE_1"/>
    <property type="match status" value="1"/>
</dbReference>
<evidence type="ECO:0000256" key="2">
    <source>
        <dbReference type="ARBA" id="ARBA00006604"/>
    </source>
</evidence>
<dbReference type="NCBIfam" id="NF010697">
    <property type="entry name" value="PRK14097.1"/>
    <property type="match status" value="1"/>
</dbReference>
<dbReference type="InterPro" id="IPR001672">
    <property type="entry name" value="G6P_Isomerase"/>
</dbReference>
<dbReference type="InterPro" id="IPR035482">
    <property type="entry name" value="SIS_PGI_2"/>
</dbReference>
<comment type="pathway">
    <text evidence="8">Carbohydrate biosynthesis; gluconeogenesis.</text>
</comment>
<dbReference type="PANTHER" id="PTHR11469">
    <property type="entry name" value="GLUCOSE-6-PHOSPHATE ISOMERASE"/>
    <property type="match status" value="1"/>
</dbReference>
<dbReference type="HAMAP" id="MF_00473">
    <property type="entry name" value="G6P_isomerase"/>
    <property type="match status" value="1"/>
</dbReference>
<comment type="catalytic activity">
    <reaction evidence="7 8 9">
        <text>alpha-D-glucose 6-phosphate = beta-D-fructose 6-phosphate</text>
        <dbReference type="Rhea" id="RHEA:11816"/>
        <dbReference type="ChEBI" id="CHEBI:57634"/>
        <dbReference type="ChEBI" id="CHEBI:58225"/>
        <dbReference type="EC" id="5.3.1.9"/>
    </reaction>
</comment>
<dbReference type="PRINTS" id="PR00662">
    <property type="entry name" value="G6PISOMERASE"/>
</dbReference>
<dbReference type="GO" id="GO:0006096">
    <property type="term" value="P:glycolytic process"/>
    <property type="evidence" value="ECO:0007669"/>
    <property type="project" value="UniProtKB-UniRule"/>
</dbReference>
<dbReference type="GO" id="GO:0006094">
    <property type="term" value="P:gluconeogenesis"/>
    <property type="evidence" value="ECO:0007669"/>
    <property type="project" value="UniProtKB-UniRule"/>
</dbReference>
<dbReference type="AlphaFoldDB" id="A0A2K9LUZ4"/>
<accession>A0A2K9LUZ4</accession>
<reference evidence="10 11" key="1">
    <citation type="submission" date="2017-12" db="EMBL/GenBank/DDBJ databases">
        <title>Complete genome sequence of Spiroplasma monobiae MQ-1 (ATCC 33825).</title>
        <authorList>
            <person name="Tsai Y.-M."/>
            <person name="Lo W.-S."/>
            <person name="Wu P.-S."/>
            <person name="Cho S.-T."/>
            <person name="Kuo C.-H."/>
        </authorList>
    </citation>
    <scope>NUCLEOTIDE SEQUENCE [LARGE SCALE GENOMIC DNA]</scope>
    <source>
        <strain evidence="10 11">MQ-1</strain>
    </source>
</reference>
<dbReference type="InterPro" id="IPR035476">
    <property type="entry name" value="SIS_PGI_1"/>
</dbReference>
<dbReference type="GO" id="GO:0005829">
    <property type="term" value="C:cytosol"/>
    <property type="evidence" value="ECO:0007669"/>
    <property type="project" value="TreeGrafter"/>
</dbReference>
<evidence type="ECO:0000313" key="11">
    <source>
        <dbReference type="Proteomes" id="UP000234790"/>
    </source>
</evidence>
<dbReference type="KEGG" id="smoo:SMONO_v1c06170"/>
<dbReference type="RefSeq" id="WP_101780913.1">
    <property type="nucleotide sequence ID" value="NZ_CP025543.1"/>
</dbReference>
<dbReference type="EC" id="5.3.1.9" evidence="8"/>
<dbReference type="FunFam" id="3.40.50.10490:FF:000016">
    <property type="entry name" value="Glucose-6-phosphate isomerase"/>
    <property type="match status" value="1"/>
</dbReference>
<sequence length="426" mass="47752">MIKTSFKNSNIEKEIKDFNLARVKEVHDMIENKTGEGSDFLGWVNWPVDFDKNELSDMKKVAEELRSKINILLVVGIGGSYLGARAADEMIRGLYPNDKVELIYIGNTISSTYTKQVLNYVKDKEFGIVNVSKSGTTTEPGIAFRVFEKLLIDLKGKEIARERIVAVTDKEKGALKQLATAEGYETFTIPDDIGGRFSVFTPVGIFPLLVAGVDVDAIFSGAKKAMEDTKNIDNEAYKYAVARHILHTERGYKAETLVGYELQMQTFTEWWKQLFGESEGKDGKGLFPTSCVFSTDLHSLGQFIQEGTKNVLFETIIDVKNPTMDLNVPKNTEDLDGLNYLTSKTFHEINKVALEGVVDAHANTGEVPNIVLEFDKMDGEMFGYAAYWFMKSCAMSGYLLEINPFNQPGVEVYKTNMFKLLKKPGF</sequence>
<dbReference type="EMBL" id="CP025543">
    <property type="protein sequence ID" value="AUM62866.1"/>
    <property type="molecule type" value="Genomic_DNA"/>
</dbReference>
<dbReference type="InterPro" id="IPR018189">
    <property type="entry name" value="Phosphoglucose_isomerase_CS"/>
</dbReference>
<dbReference type="OrthoDB" id="140919at2"/>
<comment type="function">
    <text evidence="8">Catalyzes the reversible isomerization of glucose-6-phosphate to fructose-6-phosphate.</text>
</comment>
<dbReference type="Gene3D" id="3.40.50.10490">
    <property type="entry name" value="Glucose-6-phosphate isomerase like protein, domain 1"/>
    <property type="match status" value="2"/>
</dbReference>
<protein>
    <recommendedName>
        <fullName evidence="8">Glucose-6-phosphate isomerase</fullName>
        <shortName evidence="8">GPI</shortName>
        <ecNumber evidence="8">5.3.1.9</ecNumber>
    </recommendedName>
    <alternativeName>
        <fullName evidence="8">Phosphoglucose isomerase</fullName>
        <shortName evidence="8">PGI</shortName>
    </alternativeName>
    <alternativeName>
        <fullName evidence="8">Phosphohexose isomerase</fullName>
        <shortName evidence="8">PHI</shortName>
    </alternativeName>
</protein>
<evidence type="ECO:0000256" key="5">
    <source>
        <dbReference type="ARBA" id="ARBA00023152"/>
    </source>
</evidence>
<dbReference type="Proteomes" id="UP000234790">
    <property type="component" value="Chromosome"/>
</dbReference>
<dbReference type="GO" id="GO:0051156">
    <property type="term" value="P:glucose 6-phosphate metabolic process"/>
    <property type="evidence" value="ECO:0007669"/>
    <property type="project" value="TreeGrafter"/>
</dbReference>
<evidence type="ECO:0000256" key="6">
    <source>
        <dbReference type="ARBA" id="ARBA00023235"/>
    </source>
</evidence>
<proteinExistence type="inferred from homology"/>
<dbReference type="CDD" id="cd05016">
    <property type="entry name" value="SIS_PGI_2"/>
    <property type="match status" value="1"/>
</dbReference>
<dbReference type="InterPro" id="IPR046348">
    <property type="entry name" value="SIS_dom_sf"/>
</dbReference>
<gene>
    <name evidence="8 10" type="primary">pgi</name>
    <name evidence="10" type="ORF">SMONO_v1c06170</name>
</gene>
<dbReference type="Pfam" id="PF00342">
    <property type="entry name" value="PGI"/>
    <property type="match status" value="1"/>
</dbReference>
<dbReference type="SUPFAM" id="SSF53697">
    <property type="entry name" value="SIS domain"/>
    <property type="match status" value="1"/>
</dbReference>
<dbReference type="GO" id="GO:0048029">
    <property type="term" value="F:monosaccharide binding"/>
    <property type="evidence" value="ECO:0007669"/>
    <property type="project" value="TreeGrafter"/>
</dbReference>
<comment type="caution">
    <text evidence="8">Lacks conserved residue(s) required for the propagation of feature annotation.</text>
</comment>
<keyword evidence="4 8" id="KW-0963">Cytoplasm</keyword>
<evidence type="ECO:0000256" key="8">
    <source>
        <dbReference type="HAMAP-Rule" id="MF_00473"/>
    </source>
</evidence>
<dbReference type="CDD" id="cd05015">
    <property type="entry name" value="SIS_PGI_1"/>
    <property type="match status" value="1"/>
</dbReference>
<dbReference type="GO" id="GO:0097367">
    <property type="term" value="F:carbohydrate derivative binding"/>
    <property type="evidence" value="ECO:0007669"/>
    <property type="project" value="InterPro"/>
</dbReference>